<gene>
    <name evidence="4" type="ORF">OSSY52_18840</name>
</gene>
<organism evidence="4 5">
    <name type="scientific">Tepiditoga spiralis</name>
    <dbReference type="NCBI Taxonomy" id="2108365"/>
    <lineage>
        <taxon>Bacteria</taxon>
        <taxon>Thermotogati</taxon>
        <taxon>Thermotogota</taxon>
        <taxon>Thermotogae</taxon>
        <taxon>Petrotogales</taxon>
        <taxon>Petrotogaceae</taxon>
        <taxon>Tepiditoga</taxon>
    </lineage>
</organism>
<accession>A0A7G1G9R9</accession>
<dbReference type="PROSITE" id="PS50822">
    <property type="entry name" value="PIWI"/>
    <property type="match status" value="1"/>
</dbReference>
<dbReference type="InterPro" id="IPR012337">
    <property type="entry name" value="RNaseH-like_sf"/>
</dbReference>
<dbReference type="EMBL" id="AP018712">
    <property type="protein sequence ID" value="BBE31743.1"/>
    <property type="molecule type" value="Genomic_DNA"/>
</dbReference>
<evidence type="ECO:0000256" key="2">
    <source>
        <dbReference type="ARBA" id="ARBA00035032"/>
    </source>
</evidence>
<dbReference type="InterPro" id="IPR054434">
    <property type="entry name" value="Ago_MID_bact"/>
</dbReference>
<dbReference type="Pfam" id="PF22362">
    <property type="entry name" value="Ago_MID_bact"/>
    <property type="match status" value="1"/>
</dbReference>
<sequence length="643" mass="77154">MTLNLFKIIIPKEVKRIYFYKKEISPEIFAKNLKRVNNIKFTYSNDLIWVELPNIKLEIKPKEVMQYKIEKEEVLTVQKDEKLFLKMIYSYVQKLFLDNEFYHKNGNEYISLKDKFELKSNKNIMCHKAYKVKIYKIDDEYYLSINPKFVFLSKLNALESQEKGVYLFNTKSGKTFPYISSIDNKLTIELKNGDLRIVNYPENYYFNYSSKEAEFLGFSKEIYTINKEKFNIELKEISSKLNFLKDILDIKNKYEIPWDNRKYLDINYIFKNGTSKNAKDMFKYSFYKNEKDIKILFFFNSEKQFFRARNILKELFSNKNSIFYNSIKQLGFNTISYVKNKETNKSIFFYDEETYEIKDKSFIENLGIEDNYIGITFLDNFLGNIELLMNKMPKNIIFQPVLMKNINSMKPFIIKSFVYKLAKFLPGNTPFIINNLKEYKEDLFIGLDMSHDNISKKTHFSITAVENNGNILYLNRIKELQLNEKIKLDLFEKEYINIINKYETKHKKLPKRIFLYRDGIYLENIERIKNIVEYKEIKGTFIEVNKNSNINSTYDLKDNIIKISNEIYVYFPKTMHKQKGIELKIIYNNVKIENEKIAFQGFMLSKLYYSTPYSNIKLPYPIHITNKVALNDLEWKLYIPYFE</sequence>
<evidence type="ECO:0000313" key="4">
    <source>
        <dbReference type="EMBL" id="BBE31743.1"/>
    </source>
</evidence>
<evidence type="ECO:0000259" key="3">
    <source>
        <dbReference type="PROSITE" id="PS50822"/>
    </source>
</evidence>
<comment type="similarity">
    <text evidence="1">Belongs to the argonaute family. Long pAgo subfamily.</text>
</comment>
<dbReference type="Pfam" id="PF22136">
    <property type="entry name" value="MpAgo_N-like"/>
    <property type="match status" value="1"/>
</dbReference>
<dbReference type="RefSeq" id="WP_190614489.1">
    <property type="nucleotide sequence ID" value="NZ_AP018712.1"/>
</dbReference>
<reference evidence="4 5" key="1">
    <citation type="submission" date="2018-06" db="EMBL/GenBank/DDBJ databases">
        <title>Genome sequencing of Oceanotoga sp. sy52.</title>
        <authorList>
            <person name="Mori K."/>
        </authorList>
    </citation>
    <scope>NUCLEOTIDE SEQUENCE [LARGE SCALE GENOMIC DNA]</scope>
    <source>
        <strain evidence="5">sy52</strain>
    </source>
</reference>
<evidence type="ECO:0000256" key="1">
    <source>
        <dbReference type="ARBA" id="ARBA00035012"/>
    </source>
</evidence>
<dbReference type="SMR" id="A0A7G1G9R9"/>
<name>A0A7G1G9R9_9BACT</name>
<protein>
    <recommendedName>
        <fullName evidence="2">Protein argonaute</fullName>
    </recommendedName>
</protein>
<evidence type="ECO:0000313" key="5">
    <source>
        <dbReference type="Proteomes" id="UP000516361"/>
    </source>
</evidence>
<dbReference type="InterPro" id="IPR036397">
    <property type="entry name" value="RNaseH_sf"/>
</dbReference>
<dbReference type="InterPro" id="IPR054387">
    <property type="entry name" value="Ago_N_bact"/>
</dbReference>
<feature type="domain" description="Piwi" evidence="3">
    <location>
        <begin position="396"/>
        <end position="629"/>
    </location>
</feature>
<proteinExistence type="inferred from homology"/>
<dbReference type="GO" id="GO:0003676">
    <property type="term" value="F:nucleic acid binding"/>
    <property type="evidence" value="ECO:0007669"/>
    <property type="project" value="InterPro"/>
</dbReference>
<dbReference type="AlphaFoldDB" id="A0A7G1G9R9"/>
<dbReference type="InParanoid" id="A0A7G1G9R9"/>
<dbReference type="SMART" id="SM00950">
    <property type="entry name" value="Piwi"/>
    <property type="match status" value="1"/>
</dbReference>
<dbReference type="InterPro" id="IPR003165">
    <property type="entry name" value="Piwi"/>
</dbReference>
<dbReference type="Gene3D" id="3.30.420.10">
    <property type="entry name" value="Ribonuclease H-like superfamily/Ribonuclease H"/>
    <property type="match status" value="1"/>
</dbReference>
<dbReference type="KEGG" id="ocy:OSSY52_18840"/>
<dbReference type="SUPFAM" id="SSF53098">
    <property type="entry name" value="Ribonuclease H-like"/>
    <property type="match status" value="1"/>
</dbReference>
<dbReference type="Proteomes" id="UP000516361">
    <property type="component" value="Chromosome"/>
</dbReference>
<keyword evidence="5" id="KW-1185">Reference proteome</keyword>